<protein>
    <recommendedName>
        <fullName evidence="1">tRNA pseudouridine(55) synthase</fullName>
        <ecNumber evidence="1">5.4.99.25</ecNumber>
    </recommendedName>
</protein>
<dbReference type="Gene3D" id="3.30.70.2510">
    <property type="match status" value="1"/>
</dbReference>
<dbReference type="GO" id="GO:0031119">
    <property type="term" value="P:tRNA pseudouridine synthesis"/>
    <property type="evidence" value="ECO:0007669"/>
    <property type="project" value="TreeGrafter"/>
</dbReference>
<dbReference type="InterPro" id="IPR039894">
    <property type="entry name" value="Pus10-like"/>
</dbReference>
<keyword evidence="2" id="KW-0819">tRNA processing</keyword>
<dbReference type="InterPro" id="IPR055174">
    <property type="entry name" value="Pus10_THUMP_arc"/>
</dbReference>
<dbReference type="Proteomes" id="UP000236248">
    <property type="component" value="Chromosome NCAV"/>
</dbReference>
<evidence type="ECO:0000256" key="3">
    <source>
        <dbReference type="ARBA" id="ARBA00023235"/>
    </source>
</evidence>
<dbReference type="KEGG" id="ncv:NCAV_1330"/>
<dbReference type="PANTHER" id="PTHR21568:SF0">
    <property type="entry name" value="TRNA PSEUDOURIDINE SYNTHASE PUS10"/>
    <property type="match status" value="1"/>
</dbReference>
<feature type="domain" description="Pus10 THUMP" evidence="5">
    <location>
        <begin position="43"/>
        <end position="115"/>
    </location>
</feature>
<accession>A0A2K5AS66</accession>
<dbReference type="InterPro" id="IPR048741">
    <property type="entry name" value="Pus10-like_C"/>
</dbReference>
<keyword evidence="7" id="KW-1185">Reference proteome</keyword>
<feature type="domain" description="Pus10-like C-terminal" evidence="4">
    <location>
        <begin position="132"/>
        <end position="200"/>
    </location>
</feature>
<dbReference type="AlphaFoldDB" id="A0A2K5AS66"/>
<name>A0A2K5AS66_9ARCH</name>
<reference evidence="7" key="1">
    <citation type="submission" date="2018-01" db="EMBL/GenBank/DDBJ databases">
        <authorList>
            <person name="Kerou L M."/>
        </authorList>
    </citation>
    <scope>NUCLEOTIDE SEQUENCE [LARGE SCALE GENOMIC DNA]</scope>
    <source>
        <strain evidence="7">SCU2</strain>
    </source>
</reference>
<keyword evidence="3" id="KW-0413">Isomerase</keyword>
<dbReference type="EC" id="5.4.99.25" evidence="1"/>
<dbReference type="Pfam" id="PF22023">
    <property type="entry name" value="Pus10_THUMP_arc"/>
    <property type="match status" value="1"/>
</dbReference>
<evidence type="ECO:0000256" key="2">
    <source>
        <dbReference type="ARBA" id="ARBA00022694"/>
    </source>
</evidence>
<dbReference type="GO" id="GO:0160148">
    <property type="term" value="F:tRNA pseudouridine(55) synthase activity"/>
    <property type="evidence" value="ECO:0007669"/>
    <property type="project" value="UniProtKB-EC"/>
</dbReference>
<gene>
    <name evidence="6" type="ORF">NCAV_1330</name>
</gene>
<dbReference type="PANTHER" id="PTHR21568">
    <property type="entry name" value="TRNA PSEUDOURIDINE SYNTHASE PUS10"/>
    <property type="match status" value="1"/>
</dbReference>
<dbReference type="EMBL" id="LT981265">
    <property type="protein sequence ID" value="SPC34496.1"/>
    <property type="molecule type" value="Genomic_DNA"/>
</dbReference>
<organism evidence="6 7">
    <name type="scientific">Candidatus Nitrosocaldus cavascurensis</name>
    <dbReference type="NCBI Taxonomy" id="2058097"/>
    <lineage>
        <taxon>Archaea</taxon>
        <taxon>Nitrososphaerota</taxon>
        <taxon>Nitrososphaeria</taxon>
        <taxon>Candidatus Nitrosocaldales</taxon>
        <taxon>Candidatus Nitrosocaldaceae</taxon>
        <taxon>Candidatus Nitrosocaldus</taxon>
    </lineage>
</organism>
<proteinExistence type="predicted"/>
<evidence type="ECO:0000256" key="1">
    <source>
        <dbReference type="ARBA" id="ARBA00012787"/>
    </source>
</evidence>
<dbReference type="Pfam" id="PF21238">
    <property type="entry name" value="Pus10_C"/>
    <property type="match status" value="1"/>
</dbReference>
<sequence length="334" mass="38350">MLLCNRCIMRQGLSTSSGIDVSDDGCYICHGLMLRLNDVFMLVEDALKDYEFRSFLIGATLPQDMLEREDEIRARLKVKGTESIKSNITRELGMMLSSKGYRVDYERPDVDIHVDLISMKVNVKARPIYLLARYRKSIRGLKQKGYENSIESIVRDWVIREFNARDARFLWVGGEDKDSLVDGEGRPFFIKVVDARKRSGYANKLSSDGIDVTIVREVDCFPRQIRFMSMLRLYLESESEQSIMDRVREVISRASIDVRFIEDGGKYVVKRIHAMYAREGVEAGMVEVDILVDGGFTVRRFAEGFGVEPSMYDLFGSVRLRYFDVLDVRMVGAD</sequence>
<evidence type="ECO:0000259" key="4">
    <source>
        <dbReference type="Pfam" id="PF21238"/>
    </source>
</evidence>
<evidence type="ECO:0000313" key="7">
    <source>
        <dbReference type="Proteomes" id="UP000236248"/>
    </source>
</evidence>
<evidence type="ECO:0000313" key="6">
    <source>
        <dbReference type="EMBL" id="SPC34496.1"/>
    </source>
</evidence>
<evidence type="ECO:0000259" key="5">
    <source>
        <dbReference type="Pfam" id="PF22023"/>
    </source>
</evidence>